<feature type="non-terminal residue" evidence="2">
    <location>
        <position position="1"/>
    </location>
</feature>
<protein>
    <submittedName>
        <fullName evidence="2">Uncharacterized protein</fullName>
    </submittedName>
</protein>
<feature type="coiled-coil region" evidence="1">
    <location>
        <begin position="336"/>
        <end position="423"/>
    </location>
</feature>
<sequence length="424" mass="50087">QLLQTGTNPIQQEKEFLEQRIQFFNKTKSYKQIQIPSCEYEDFLTRYKQLIEQQESLNTTYSNLHVKLTVVEDQCKKESSVRQKYQNEYENLSSEILKIASLKFGKDYTDVSQVIRRFKLSDSTDQSQQTIITHLDDENAQLKHQIEDLQRKIAQKTPQIAEPQVYVQNIPLADPNVELQHSKEVKLLLHEKQRAETHVDELQRENRELKKQNQQFEEFLSKSSSKLQNTQTELQNCQTQTCELQKQLEQLNQKYNLIKNIDKFDKMAAQCLEQQKQLQQQIQQSKFDKDEIKSQRDLVLQLKSKLNQIEPLAKQTEKMQIQMDKLKQTKGDAIQLIQLQDEKTGLEKEKQELTNQKEGLELQIVELTAQIEKYKENIEETQKGTQKIIDEKNQKISDLEMDIKELKVTIMKLEIEIKQLVMTE</sequence>
<reference evidence="2" key="1">
    <citation type="submission" date="2015-07" db="EMBL/GenBank/DDBJ databases">
        <title>Adaptation to a free-living lifestyle via gene acquisitions in the diplomonad Trepomonas sp. PC1.</title>
        <authorList>
            <person name="Xu F."/>
            <person name="Jerlstrom-Hultqvist J."/>
            <person name="Kolisko M."/>
            <person name="Simpson A.G.B."/>
            <person name="Roger A.J."/>
            <person name="Svard S.G."/>
            <person name="Andersson J.O."/>
        </authorList>
    </citation>
    <scope>NUCLEOTIDE SEQUENCE</scope>
    <source>
        <strain evidence="2">PC1</strain>
    </source>
</reference>
<dbReference type="AlphaFoldDB" id="A0A146JXR4"/>
<name>A0A146JXR4_9EUKA</name>
<gene>
    <name evidence="2" type="ORF">TPC1_31043</name>
</gene>
<feature type="coiled-coil region" evidence="1">
    <location>
        <begin position="185"/>
        <end position="240"/>
    </location>
</feature>
<evidence type="ECO:0000256" key="1">
    <source>
        <dbReference type="SAM" id="Coils"/>
    </source>
</evidence>
<evidence type="ECO:0000313" key="2">
    <source>
        <dbReference type="EMBL" id="JAP89462.1"/>
    </source>
</evidence>
<organism evidence="2">
    <name type="scientific">Trepomonas sp. PC1</name>
    <dbReference type="NCBI Taxonomy" id="1076344"/>
    <lineage>
        <taxon>Eukaryota</taxon>
        <taxon>Metamonada</taxon>
        <taxon>Diplomonadida</taxon>
        <taxon>Hexamitidae</taxon>
        <taxon>Hexamitinae</taxon>
        <taxon>Trepomonas</taxon>
    </lineage>
</organism>
<proteinExistence type="predicted"/>
<dbReference type="EMBL" id="GDID01007144">
    <property type="protein sequence ID" value="JAP89462.1"/>
    <property type="molecule type" value="Transcribed_RNA"/>
</dbReference>
<feature type="coiled-coil region" evidence="1">
    <location>
        <begin position="75"/>
        <end position="102"/>
    </location>
</feature>
<keyword evidence="1" id="KW-0175">Coiled coil</keyword>
<accession>A0A146JXR4</accession>